<dbReference type="SMART" id="SM00468">
    <property type="entry name" value="PreSET"/>
    <property type="match status" value="1"/>
</dbReference>
<evidence type="ECO:0000256" key="6">
    <source>
        <dbReference type="ARBA" id="ARBA00022853"/>
    </source>
</evidence>
<evidence type="ECO:0000259" key="12">
    <source>
        <dbReference type="PROSITE" id="PS51015"/>
    </source>
</evidence>
<dbReference type="InterPro" id="IPR003616">
    <property type="entry name" value="Post-SET_dom"/>
</dbReference>
<evidence type="ECO:0000256" key="4">
    <source>
        <dbReference type="ARBA" id="ARBA00022679"/>
    </source>
</evidence>
<evidence type="ECO:0000256" key="5">
    <source>
        <dbReference type="ARBA" id="ARBA00022691"/>
    </source>
</evidence>
<dbReference type="InterPro" id="IPR003105">
    <property type="entry name" value="SRA_YDG"/>
</dbReference>
<dbReference type="PROSITE" id="PS51015">
    <property type="entry name" value="YDG"/>
    <property type="match status" value="1"/>
</dbReference>
<dbReference type="InterPro" id="IPR051357">
    <property type="entry name" value="H3K9_HMTase_SUVAR3-9"/>
</dbReference>
<keyword evidence="2" id="KW-0158">Chromosome</keyword>
<dbReference type="InterPro" id="IPR046341">
    <property type="entry name" value="SET_dom_sf"/>
</dbReference>
<dbReference type="OrthoDB" id="514200at2759"/>
<dbReference type="PANTHER" id="PTHR45660:SF46">
    <property type="entry name" value="HISTONE-LYSINE N-METHYLTRANSFERASE, H3 LYSINE-9 SPECIFIC SUVH6"/>
    <property type="match status" value="1"/>
</dbReference>
<gene>
    <name evidence="13" type="ORF">AQUCO_01000310v1</name>
</gene>
<evidence type="ECO:0000259" key="10">
    <source>
        <dbReference type="PROSITE" id="PS50867"/>
    </source>
</evidence>
<dbReference type="InterPro" id="IPR036987">
    <property type="entry name" value="SRA-YDG_sf"/>
</dbReference>
<name>A0A2G5E9X5_AQUCA</name>
<accession>A0A2G5E9X5</accession>
<evidence type="ECO:0000313" key="14">
    <source>
        <dbReference type="Proteomes" id="UP000230069"/>
    </source>
</evidence>
<dbReference type="SMART" id="SM00466">
    <property type="entry name" value="SRA"/>
    <property type="match status" value="1"/>
</dbReference>
<feature type="domain" description="YDG" evidence="12">
    <location>
        <begin position="541"/>
        <end position="693"/>
    </location>
</feature>
<dbReference type="GO" id="GO:0042054">
    <property type="term" value="F:histone methyltransferase activity"/>
    <property type="evidence" value="ECO:0007669"/>
    <property type="project" value="InterPro"/>
</dbReference>
<protein>
    <recommendedName>
        <fullName evidence="15">SET domain-containing protein</fullName>
    </recommendedName>
</protein>
<dbReference type="InterPro" id="IPR001214">
    <property type="entry name" value="SET_dom"/>
</dbReference>
<dbReference type="PROSITE" id="PS50868">
    <property type="entry name" value="POST_SET"/>
    <property type="match status" value="1"/>
</dbReference>
<keyword evidence="6" id="KW-0156">Chromatin regulator</keyword>
<dbReference type="InterPro" id="IPR007728">
    <property type="entry name" value="Pre-SET_dom"/>
</dbReference>
<dbReference type="GO" id="GO:0005634">
    <property type="term" value="C:nucleus"/>
    <property type="evidence" value="ECO:0007669"/>
    <property type="project" value="UniProtKB-SubCell"/>
</dbReference>
<keyword evidence="5" id="KW-0949">S-adenosyl-L-methionine</keyword>
<dbReference type="Pfam" id="PF05033">
    <property type="entry name" value="Pre-SET"/>
    <property type="match status" value="1"/>
</dbReference>
<keyword evidence="14" id="KW-1185">Reference proteome</keyword>
<dbReference type="EMBL" id="KZ305027">
    <property type="protein sequence ID" value="PIA52357.1"/>
    <property type="molecule type" value="Genomic_DNA"/>
</dbReference>
<dbReference type="GO" id="GO:0008270">
    <property type="term" value="F:zinc ion binding"/>
    <property type="evidence" value="ECO:0007669"/>
    <property type="project" value="InterPro"/>
</dbReference>
<keyword evidence="3" id="KW-0489">Methyltransferase</keyword>
<evidence type="ECO:0000256" key="1">
    <source>
        <dbReference type="ARBA" id="ARBA00004286"/>
    </source>
</evidence>
<reference evidence="13 14" key="1">
    <citation type="submission" date="2017-09" db="EMBL/GenBank/DDBJ databases">
        <title>WGS assembly of Aquilegia coerulea Goldsmith.</title>
        <authorList>
            <person name="Hodges S."/>
            <person name="Kramer E."/>
            <person name="Nordborg M."/>
            <person name="Tomkins J."/>
            <person name="Borevitz J."/>
            <person name="Derieg N."/>
            <person name="Yan J."/>
            <person name="Mihaltcheva S."/>
            <person name="Hayes R.D."/>
            <person name="Rokhsar D."/>
        </authorList>
    </citation>
    <scope>NUCLEOTIDE SEQUENCE [LARGE SCALE GENOMIC DNA]</scope>
    <source>
        <strain evidence="14">cv. Goldsmith</strain>
    </source>
</reference>
<organism evidence="13 14">
    <name type="scientific">Aquilegia coerulea</name>
    <name type="common">Rocky mountain columbine</name>
    <dbReference type="NCBI Taxonomy" id="218851"/>
    <lineage>
        <taxon>Eukaryota</taxon>
        <taxon>Viridiplantae</taxon>
        <taxon>Streptophyta</taxon>
        <taxon>Embryophyta</taxon>
        <taxon>Tracheophyta</taxon>
        <taxon>Spermatophyta</taxon>
        <taxon>Magnoliopsida</taxon>
        <taxon>Ranunculales</taxon>
        <taxon>Ranunculaceae</taxon>
        <taxon>Thalictroideae</taxon>
        <taxon>Aquilegia</taxon>
    </lineage>
</organism>
<dbReference type="FunCoup" id="A0A2G5E9X5">
    <property type="interactions" value="83"/>
</dbReference>
<dbReference type="AlphaFoldDB" id="A0A2G5E9X5"/>
<evidence type="ECO:0000313" key="13">
    <source>
        <dbReference type="EMBL" id="PIA52357.1"/>
    </source>
</evidence>
<dbReference type="Pfam" id="PF02182">
    <property type="entry name" value="SAD_SRA"/>
    <property type="match status" value="1"/>
</dbReference>
<dbReference type="PROSITE" id="PS50280">
    <property type="entry name" value="SET"/>
    <property type="match status" value="1"/>
</dbReference>
<dbReference type="SUPFAM" id="SSF82199">
    <property type="entry name" value="SET domain"/>
    <property type="match status" value="1"/>
</dbReference>
<feature type="domain" description="Pre-SET" evidence="10">
    <location>
        <begin position="763"/>
        <end position="823"/>
    </location>
</feature>
<dbReference type="GO" id="GO:0005694">
    <property type="term" value="C:chromosome"/>
    <property type="evidence" value="ECO:0007669"/>
    <property type="project" value="UniProtKB-SubCell"/>
</dbReference>
<comment type="subcellular location">
    <subcellularLocation>
        <location evidence="1">Chromosome</location>
    </subcellularLocation>
    <subcellularLocation>
        <location evidence="8">Nucleus</location>
    </subcellularLocation>
</comment>
<evidence type="ECO:0000259" key="9">
    <source>
        <dbReference type="PROSITE" id="PS50280"/>
    </source>
</evidence>
<feature type="domain" description="Post-SET" evidence="11">
    <location>
        <begin position="985"/>
        <end position="1001"/>
    </location>
</feature>
<evidence type="ECO:0000256" key="7">
    <source>
        <dbReference type="ARBA" id="ARBA00023242"/>
    </source>
</evidence>
<dbReference type="PANTHER" id="PTHR45660">
    <property type="entry name" value="HISTONE-LYSINE N-METHYLTRANSFERASE SETMAR"/>
    <property type="match status" value="1"/>
</dbReference>
<dbReference type="Proteomes" id="UP000230069">
    <property type="component" value="Unassembled WGS sequence"/>
</dbReference>
<dbReference type="SMART" id="SM00317">
    <property type="entry name" value="SET"/>
    <property type="match status" value="1"/>
</dbReference>
<feature type="domain" description="SET" evidence="9">
    <location>
        <begin position="826"/>
        <end position="971"/>
    </location>
</feature>
<dbReference type="Pfam" id="PF00856">
    <property type="entry name" value="SET"/>
    <property type="match status" value="1"/>
</dbReference>
<sequence>MVEDGVDDVLLNELDLAELLEGGIDVGSVYELEEGEFVENGAAGGLVSQLKMGELVDDCLDVGSINDLEEGEFIEPDSFIQLGISANQNSEDNNSEVYVPTLKAKPSEDGRHDDSLNEFQVKESAFEEVNFSEQLGTFANQAFSKHCEHASQVDPKLSEEGLTGGRFNESKVMAGDALQGPDYVKHSRSSLLSETVEVAENLAPIKLSHSLKDLTSETTKLLELDQAGISKLLNSLEPMSSNALHLKESVNSRNTFKHRTSDLSKNLNQTKLLDSMMDCNRRDSTDISNIVSQPEEKELPILPDLIQLKDLDQFEASFPFESIDSGMHQISFPRRRASARRNYPAGCGREVMADVVGKCEYSGDHSTNRILENEKFSEKNRLKQIDKADAEERVVVQGLMSSSNCPWTQLKTTSQLPVSKHKYVVQNSSKSIFRKKKNEDEEMKYVSRHDQTDSVVVKKAWNRDLSSIKLDLHTLEDNYDDIQAGVARNKVRETLRLFQIICRKLMRSEEEKCKRGRVDLVSASILKEKKKWINSGNQILGVVPGVEVGDEFHYRVELSIIGLHRPYQSGIDYMKRRGKIVATSIVASGGYDDDICSSDVLIYSGQGGCPVRGLTTATDQKLVRGNLALKNSIDEGTPVRVIRGLKETNGHDSRDGRNDMAAALTYDGLYRVDKYWIQRGRYGTNVFLFQLSRIAGQPELAIKELKRSKKASVREGICVNDISFGKEKIPVGAVNTINDERPPLFRYITKMIHPPSYNPTPHRGCECRDGCLSSMTCSCANKNGGQIPFNYDGAIVEAKPLVYECGRSCRCPPSCYNRVSQHGIRFRLEIFKTRSKGWGVRSLSSIPSGSFICEYTGEFLQEREAEKRTGNDQYLFDVGHKYDDHALWEGLSNLIPSDLKSSSSCEAVEDAGFTIDAAEYGNVGRFINHSCSPNLYAQNILYDHDDKRMPHIMLFAAENIPPLKELTYHYNMAVDQVYDSNGNIKRKNCYCGSLQCTGRLY</sequence>
<dbReference type="PROSITE" id="PS50867">
    <property type="entry name" value="PRE_SET"/>
    <property type="match status" value="1"/>
</dbReference>
<dbReference type="Gene3D" id="2.30.280.10">
    <property type="entry name" value="SRA-YDG"/>
    <property type="match status" value="1"/>
</dbReference>
<dbReference type="PROSITE" id="PS51575">
    <property type="entry name" value="SAM_MT43_SUVAR39_2"/>
    <property type="match status" value="1"/>
</dbReference>
<evidence type="ECO:0000256" key="2">
    <source>
        <dbReference type="ARBA" id="ARBA00022454"/>
    </source>
</evidence>
<keyword evidence="4" id="KW-0808">Transferase</keyword>
<dbReference type="GO" id="GO:0003690">
    <property type="term" value="F:double-stranded DNA binding"/>
    <property type="evidence" value="ECO:0007669"/>
    <property type="project" value="TreeGrafter"/>
</dbReference>
<dbReference type="STRING" id="218851.A0A2G5E9X5"/>
<dbReference type="SUPFAM" id="SSF88697">
    <property type="entry name" value="PUA domain-like"/>
    <property type="match status" value="1"/>
</dbReference>
<dbReference type="InParanoid" id="A0A2G5E9X5"/>
<dbReference type="InterPro" id="IPR025794">
    <property type="entry name" value="H3-K9-MeTrfase_plant"/>
</dbReference>
<evidence type="ECO:0000256" key="3">
    <source>
        <dbReference type="ARBA" id="ARBA00022603"/>
    </source>
</evidence>
<dbReference type="GO" id="GO:0032259">
    <property type="term" value="P:methylation"/>
    <property type="evidence" value="ECO:0007669"/>
    <property type="project" value="UniProtKB-KW"/>
</dbReference>
<keyword evidence="7 8" id="KW-0539">Nucleus</keyword>
<evidence type="ECO:0000259" key="11">
    <source>
        <dbReference type="PROSITE" id="PS50868"/>
    </source>
</evidence>
<proteinExistence type="predicted"/>
<dbReference type="Gene3D" id="2.170.270.10">
    <property type="entry name" value="SET domain"/>
    <property type="match status" value="1"/>
</dbReference>
<evidence type="ECO:0008006" key="15">
    <source>
        <dbReference type="Google" id="ProtNLM"/>
    </source>
</evidence>
<dbReference type="InterPro" id="IPR015947">
    <property type="entry name" value="PUA-like_sf"/>
</dbReference>
<evidence type="ECO:0000256" key="8">
    <source>
        <dbReference type="PROSITE-ProRule" id="PRU00358"/>
    </source>
</evidence>